<reference evidence="1" key="1">
    <citation type="submission" date="2018-05" db="EMBL/GenBank/DDBJ databases">
        <authorList>
            <person name="Lanie J.A."/>
            <person name="Ng W.-L."/>
            <person name="Kazmierczak K.M."/>
            <person name="Andrzejewski T.M."/>
            <person name="Davidsen T.M."/>
            <person name="Wayne K.J."/>
            <person name="Tettelin H."/>
            <person name="Glass J.I."/>
            <person name="Rusch D."/>
            <person name="Podicherti R."/>
            <person name="Tsui H.-C.T."/>
            <person name="Winkler M.E."/>
        </authorList>
    </citation>
    <scope>NUCLEOTIDE SEQUENCE</scope>
</reference>
<dbReference type="EMBL" id="UINC01043951">
    <property type="protein sequence ID" value="SVB48715.1"/>
    <property type="molecule type" value="Genomic_DNA"/>
</dbReference>
<proteinExistence type="predicted"/>
<accession>A0A382EE08</accession>
<dbReference type="InterPro" id="IPR029061">
    <property type="entry name" value="THDP-binding"/>
</dbReference>
<sequence>LGVIMKYKDELIRSMEWLTEKDDTVVIGQSVKYSGNAIYNTVKTLPMKKIMEVPVFEELQMGMSTGMALEGLVPISCFPRFDFLLRCVDSLVNHLDKMQVMTDGNFKPKVIIRTSIGSSKPLNGGVQSTNDYTEPFRKMLTEVDVVLLNEPKEIFPAFQRAYEKEGSSLIVEWGDYYNDK</sequence>
<feature type="non-terminal residue" evidence="1">
    <location>
        <position position="1"/>
    </location>
</feature>
<name>A0A382EE08_9ZZZZ</name>
<dbReference type="SUPFAM" id="SSF52518">
    <property type="entry name" value="Thiamin diphosphate-binding fold (THDP-binding)"/>
    <property type="match status" value="1"/>
</dbReference>
<organism evidence="1">
    <name type="scientific">marine metagenome</name>
    <dbReference type="NCBI Taxonomy" id="408172"/>
    <lineage>
        <taxon>unclassified sequences</taxon>
        <taxon>metagenomes</taxon>
        <taxon>ecological metagenomes</taxon>
    </lineage>
</organism>
<dbReference type="Gene3D" id="3.40.50.970">
    <property type="match status" value="1"/>
</dbReference>
<gene>
    <name evidence="1" type="ORF">METZ01_LOCUS201569</name>
</gene>
<evidence type="ECO:0000313" key="1">
    <source>
        <dbReference type="EMBL" id="SVB48715.1"/>
    </source>
</evidence>
<protein>
    <submittedName>
        <fullName evidence="1">Uncharacterized protein</fullName>
    </submittedName>
</protein>
<dbReference type="AlphaFoldDB" id="A0A382EE08"/>